<name>A0A7S4WCH9_9STRA</name>
<protein>
    <submittedName>
        <fullName evidence="3">Uncharacterized protein</fullName>
    </submittedName>
</protein>
<evidence type="ECO:0000313" key="3">
    <source>
        <dbReference type="EMBL" id="CAE4661182.1"/>
    </source>
</evidence>
<feature type="chain" id="PRO_5030974022" evidence="2">
    <location>
        <begin position="24"/>
        <end position="288"/>
    </location>
</feature>
<organism evidence="3">
    <name type="scientific">Ditylum brightwellii</name>
    <dbReference type="NCBI Taxonomy" id="49249"/>
    <lineage>
        <taxon>Eukaryota</taxon>
        <taxon>Sar</taxon>
        <taxon>Stramenopiles</taxon>
        <taxon>Ochrophyta</taxon>
        <taxon>Bacillariophyta</taxon>
        <taxon>Mediophyceae</taxon>
        <taxon>Lithodesmiophycidae</taxon>
        <taxon>Lithodesmiales</taxon>
        <taxon>Lithodesmiaceae</taxon>
        <taxon>Ditylum</taxon>
    </lineage>
</organism>
<proteinExistence type="predicted"/>
<keyword evidence="2" id="KW-0732">Signal</keyword>
<feature type="signal peptide" evidence="2">
    <location>
        <begin position="1"/>
        <end position="23"/>
    </location>
</feature>
<gene>
    <name evidence="3" type="ORF">DBRI00130_LOCUS41112</name>
</gene>
<dbReference type="AlphaFoldDB" id="A0A7S4WCH9"/>
<evidence type="ECO:0000256" key="1">
    <source>
        <dbReference type="SAM" id="MobiDB-lite"/>
    </source>
</evidence>
<reference evidence="3" key="1">
    <citation type="submission" date="2021-01" db="EMBL/GenBank/DDBJ databases">
        <authorList>
            <person name="Corre E."/>
            <person name="Pelletier E."/>
            <person name="Niang G."/>
            <person name="Scheremetjew M."/>
            <person name="Finn R."/>
            <person name="Kale V."/>
            <person name="Holt S."/>
            <person name="Cochrane G."/>
            <person name="Meng A."/>
            <person name="Brown T."/>
            <person name="Cohen L."/>
        </authorList>
    </citation>
    <scope>NUCLEOTIDE SEQUENCE</scope>
    <source>
        <strain evidence="3">GSO104</strain>
    </source>
</reference>
<feature type="compositionally biased region" description="Basic and acidic residues" evidence="1">
    <location>
        <begin position="54"/>
        <end position="81"/>
    </location>
</feature>
<dbReference type="EMBL" id="HBNS01057125">
    <property type="protein sequence ID" value="CAE4661182.1"/>
    <property type="molecule type" value="Transcribed_RNA"/>
</dbReference>
<sequence>MMNSKSFISLLLSTLLTARTATSFVAPTTISGSLQHENVQTSTSLSFGLGNNNDKNEKKNTNTNKKMESVEEESSEKTKDKFLGSKMRRSLLLSTALAGLTNLGLAYAAPPNFKRIPTQFIAALGDPDSNTGTNVNEWGLWTVDPGPRGVWLRDYKKDIINNKNNRAPAGWNFDQKDWWLEEHGLIMEAPTFPLESGRYLVTGGRLVTTVLDVKMDGSWSLEKGKLFDVTHLPCRSARYTPASGVGDGSPLTAKESDFPVKPGAEMPRVEGCDKLDYAVLFVIGKEVV</sequence>
<feature type="region of interest" description="Disordered" evidence="1">
    <location>
        <begin position="44"/>
        <end position="81"/>
    </location>
</feature>
<evidence type="ECO:0000256" key="2">
    <source>
        <dbReference type="SAM" id="SignalP"/>
    </source>
</evidence>
<accession>A0A7S4WCH9</accession>